<dbReference type="AlphaFoldDB" id="X6NZ13"/>
<dbReference type="EMBL" id="ASPP01004854">
    <property type="protein sequence ID" value="ETO31545.1"/>
    <property type="molecule type" value="Genomic_DNA"/>
</dbReference>
<sequence length="519" mass="59605">MFHVTRNLCLCDEASQLTKVLNAQKTSASPYMNSSSSSESGHDSLLIASNVSTCSPMNTFGTPEYSRTECEKTATPLETKRILSTGDGDQEKPSLVFQKESSPSIEGEFEMVNLNEVEMELESDFESDSEADKDIPVPILVTTTPMASVPMALTTQTMTPIRNNTGDIHNEKKPITIIETDRWQASKVIGSFELPGLCSVQSGMDASQMFSRNVRKHRSFDWLHGLKLFGRVDGVVLEKLNEENKEYADGFEEYGSKIKTCVIPKVHRWLTEWCKIADNVAPIVQSEEDLALIVSVLNEEKKLSANAYINFMLRNGYKNKNPQGRIGSETNAELYKFFSYQNPSENRQHLGMMAEKFNWKESVFIEWFMKQFELLWDQIWLFPNANYELLRYSYYNYTTPIEPTNQNEFVHVMRNVIEFYHILKDKVDKFEYIVDHSTGMILRQHKEKCKQGRGRKIGKKYTCAFFLWGEKKRCGQPILLHIAMARNDMILEVKLTNELVNGHNKAITFLNWGCLCFFS</sequence>
<evidence type="ECO:0000313" key="2">
    <source>
        <dbReference type="EMBL" id="ETO31545.1"/>
    </source>
</evidence>
<feature type="region of interest" description="Disordered" evidence="1">
    <location>
        <begin position="83"/>
        <end position="102"/>
    </location>
</feature>
<organism evidence="2 3">
    <name type="scientific">Reticulomyxa filosa</name>
    <dbReference type="NCBI Taxonomy" id="46433"/>
    <lineage>
        <taxon>Eukaryota</taxon>
        <taxon>Sar</taxon>
        <taxon>Rhizaria</taxon>
        <taxon>Retaria</taxon>
        <taxon>Foraminifera</taxon>
        <taxon>Monothalamids</taxon>
        <taxon>Reticulomyxidae</taxon>
        <taxon>Reticulomyxa</taxon>
    </lineage>
</organism>
<accession>X6NZ13</accession>
<evidence type="ECO:0000256" key="1">
    <source>
        <dbReference type="SAM" id="MobiDB-lite"/>
    </source>
</evidence>
<dbReference type="Proteomes" id="UP000023152">
    <property type="component" value="Unassembled WGS sequence"/>
</dbReference>
<gene>
    <name evidence="2" type="ORF">RFI_05575</name>
</gene>
<protein>
    <submittedName>
        <fullName evidence="2">Uncharacterized protein</fullName>
    </submittedName>
</protein>
<evidence type="ECO:0000313" key="3">
    <source>
        <dbReference type="Proteomes" id="UP000023152"/>
    </source>
</evidence>
<name>X6NZ13_RETFI</name>
<keyword evidence="3" id="KW-1185">Reference proteome</keyword>
<comment type="caution">
    <text evidence="2">The sequence shown here is derived from an EMBL/GenBank/DDBJ whole genome shotgun (WGS) entry which is preliminary data.</text>
</comment>
<proteinExistence type="predicted"/>
<reference evidence="2 3" key="1">
    <citation type="journal article" date="2013" name="Curr. Biol.">
        <title>The Genome of the Foraminiferan Reticulomyxa filosa.</title>
        <authorList>
            <person name="Glockner G."/>
            <person name="Hulsmann N."/>
            <person name="Schleicher M."/>
            <person name="Noegel A.A."/>
            <person name="Eichinger L."/>
            <person name="Gallinger C."/>
            <person name="Pawlowski J."/>
            <person name="Sierra R."/>
            <person name="Euteneuer U."/>
            <person name="Pillet L."/>
            <person name="Moustafa A."/>
            <person name="Platzer M."/>
            <person name="Groth M."/>
            <person name="Szafranski K."/>
            <person name="Schliwa M."/>
        </authorList>
    </citation>
    <scope>NUCLEOTIDE SEQUENCE [LARGE SCALE GENOMIC DNA]</scope>
</reference>